<evidence type="ECO:0000313" key="1">
    <source>
        <dbReference type="EMBL" id="KAJ1675962.1"/>
    </source>
</evidence>
<organism evidence="1 2">
    <name type="scientific">Spiromyces aspiralis</name>
    <dbReference type="NCBI Taxonomy" id="68401"/>
    <lineage>
        <taxon>Eukaryota</taxon>
        <taxon>Fungi</taxon>
        <taxon>Fungi incertae sedis</taxon>
        <taxon>Zoopagomycota</taxon>
        <taxon>Kickxellomycotina</taxon>
        <taxon>Kickxellomycetes</taxon>
        <taxon>Kickxellales</taxon>
        <taxon>Kickxellaceae</taxon>
        <taxon>Spiromyces</taxon>
    </lineage>
</organism>
<sequence length="331" mass="37096">MSSSHNFFTTGTYTSLLGVVENCNSFKYDEDDNTLYRFIAPTAATSGRKKDSLIGLVRSCDVAVLEQANTLVQVPPLDIDKDQRTIKFSRHYADAASRSEVMRKVLGQLRVQQALPTLAKWRDEQYPIYDADGLHASIERAASYTFGIRTYGVHINGYVRCNVDEAPLGLKVWIARRSSTKQTWPGYLDQMVAGGISTELGMMETVIKECEEEAGIGPELASKAKPVGTIQYFTQSEYGLQPETQYVYDLELLPNVDPRPNDGESEGFYLLALDEIKNKLLNGEFKPNCAVCMIDFMIRHGYISAEDEPHYLAIIDNLHCSLPMPGIHFLK</sequence>
<protein>
    <submittedName>
        <fullName evidence="1">Uncharacterized protein</fullName>
    </submittedName>
</protein>
<reference evidence="1" key="1">
    <citation type="submission" date="2022-06" db="EMBL/GenBank/DDBJ databases">
        <title>Phylogenomic reconstructions and comparative analyses of Kickxellomycotina fungi.</title>
        <authorList>
            <person name="Reynolds N.K."/>
            <person name="Stajich J.E."/>
            <person name="Barry K."/>
            <person name="Grigoriev I.V."/>
            <person name="Crous P."/>
            <person name="Smith M.E."/>
        </authorList>
    </citation>
    <scope>NUCLEOTIDE SEQUENCE</scope>
    <source>
        <strain evidence="1">RSA 2271</strain>
    </source>
</reference>
<dbReference type="EMBL" id="JAMZIH010005148">
    <property type="protein sequence ID" value="KAJ1675962.1"/>
    <property type="molecule type" value="Genomic_DNA"/>
</dbReference>
<accession>A0ACC1HIC3</accession>
<proteinExistence type="predicted"/>
<keyword evidence="2" id="KW-1185">Reference proteome</keyword>
<gene>
    <name evidence="1" type="ORF">EV182_000215</name>
</gene>
<name>A0ACC1HIC3_9FUNG</name>
<dbReference type="Proteomes" id="UP001145114">
    <property type="component" value="Unassembled WGS sequence"/>
</dbReference>
<comment type="caution">
    <text evidence="1">The sequence shown here is derived from an EMBL/GenBank/DDBJ whole genome shotgun (WGS) entry which is preliminary data.</text>
</comment>
<evidence type="ECO:0000313" key="2">
    <source>
        <dbReference type="Proteomes" id="UP001145114"/>
    </source>
</evidence>